<dbReference type="eggNOG" id="KOG2982">
    <property type="taxonomic scope" value="Eukaryota"/>
</dbReference>
<dbReference type="eggNOG" id="KOG3319">
    <property type="taxonomic scope" value="Eukaryota"/>
</dbReference>
<comment type="similarity">
    <text evidence="2">Belongs to the ORM family.</text>
</comment>
<comment type="subcellular location">
    <subcellularLocation>
        <location evidence="1">Membrane</location>
        <topology evidence="1">Multi-pass membrane protein</topology>
    </subcellularLocation>
</comment>
<feature type="transmembrane region" description="Helical" evidence="6">
    <location>
        <begin position="584"/>
        <end position="599"/>
    </location>
</feature>
<reference evidence="7" key="2">
    <citation type="submission" date="2015-11" db="EMBL/GenBank/DDBJ databases">
        <authorList>
            <person name="Zhang Y."/>
            <person name="Guo Z."/>
        </authorList>
    </citation>
    <scope>NUCLEOTIDE SEQUENCE</scope>
</reference>
<dbReference type="AlphaFoldDB" id="A0A087W2U1"/>
<dbReference type="EMBL" id="LN902850">
    <property type="protein sequence ID" value="CDI98764.1"/>
    <property type="molecule type" value="Genomic_DNA"/>
</dbReference>
<evidence type="ECO:0000256" key="5">
    <source>
        <dbReference type="ARBA" id="ARBA00023136"/>
    </source>
</evidence>
<evidence type="ECO:0000256" key="1">
    <source>
        <dbReference type="ARBA" id="ARBA00004141"/>
    </source>
</evidence>
<feature type="transmembrane region" description="Helical" evidence="6">
    <location>
        <begin position="506"/>
        <end position="532"/>
    </location>
</feature>
<proteinExistence type="inferred from homology"/>
<name>A0A087W2U1_ECHMU</name>
<dbReference type="OMA" id="PECKLKL"/>
<dbReference type="GO" id="GO:2000303">
    <property type="term" value="P:regulation of ceramide biosynthetic process"/>
    <property type="evidence" value="ECO:0007669"/>
    <property type="project" value="UniProtKB-ARBA"/>
</dbReference>
<organism evidence="7 8">
    <name type="scientific">Echinococcus multilocularis</name>
    <name type="common">Fox tapeworm</name>
    <dbReference type="NCBI Taxonomy" id="6211"/>
    <lineage>
        <taxon>Eukaryota</taxon>
        <taxon>Metazoa</taxon>
        <taxon>Spiralia</taxon>
        <taxon>Lophotrochozoa</taxon>
        <taxon>Platyhelminthes</taxon>
        <taxon>Cestoda</taxon>
        <taxon>Eucestoda</taxon>
        <taxon>Cyclophyllidea</taxon>
        <taxon>Taeniidae</taxon>
        <taxon>Echinococcus</taxon>
    </lineage>
</organism>
<dbReference type="Pfam" id="PF04061">
    <property type="entry name" value="ORMDL"/>
    <property type="match status" value="1"/>
</dbReference>
<dbReference type="InterPro" id="IPR007203">
    <property type="entry name" value="ORMDL"/>
</dbReference>
<dbReference type="GO" id="GO:0005789">
    <property type="term" value="C:endoplasmic reticulum membrane"/>
    <property type="evidence" value="ECO:0007669"/>
    <property type="project" value="InterPro"/>
</dbReference>
<reference evidence="7" key="1">
    <citation type="journal article" date="2013" name="Nature">
        <title>The genomes of four tapeworm species reveal adaptations to parasitism.</title>
        <authorList>
            <person name="Tsai I.J."/>
            <person name="Zarowiecki M."/>
            <person name="Holroyd N."/>
            <person name="Garciarrubio A."/>
            <person name="Sanchez-Flores A."/>
            <person name="Brooks K.L."/>
            <person name="Tracey A."/>
            <person name="Bobes R.J."/>
            <person name="Fragoso G."/>
            <person name="Sciutto E."/>
            <person name="Aslett M."/>
            <person name="Beasley H."/>
            <person name="Bennett H.M."/>
            <person name="Cai J."/>
            <person name="Camicia F."/>
            <person name="Clark R."/>
            <person name="Cucher M."/>
            <person name="De Silva N."/>
            <person name="Day T.A."/>
            <person name="Deplazes P."/>
            <person name="Estrada K."/>
            <person name="Fernandez C."/>
            <person name="Holland P.W."/>
            <person name="Hou J."/>
            <person name="Hu S."/>
            <person name="Huckvale T."/>
            <person name="Hung S.S."/>
            <person name="Kamenetzky L."/>
            <person name="Keane J.A."/>
            <person name="Kiss F."/>
            <person name="Koziol U."/>
            <person name="Lambert O."/>
            <person name="Liu K."/>
            <person name="Luo X."/>
            <person name="Luo Y."/>
            <person name="Macchiaroli N."/>
            <person name="Nichol S."/>
            <person name="Paps J."/>
            <person name="Parkinson J."/>
            <person name="Pouchkina-Stantcheva N."/>
            <person name="Riddiford N."/>
            <person name="Rosenzvit M."/>
            <person name="Salinas G."/>
            <person name="Wasmuth J.D."/>
            <person name="Zamanian M."/>
            <person name="Zheng Y."/>
            <person name="Cai X."/>
            <person name="Soberon X."/>
            <person name="Olson P.D."/>
            <person name="Laclette J.P."/>
            <person name="Brehm K."/>
            <person name="Berriman M."/>
            <person name="Garciarrubio A."/>
            <person name="Bobes R.J."/>
            <person name="Fragoso G."/>
            <person name="Sanchez-Flores A."/>
            <person name="Estrada K."/>
            <person name="Cevallos M.A."/>
            <person name="Morett E."/>
            <person name="Gonzalez V."/>
            <person name="Portillo T."/>
            <person name="Ochoa-Leyva A."/>
            <person name="Jose M.V."/>
            <person name="Sciutto E."/>
            <person name="Landa A."/>
            <person name="Jimenez L."/>
            <person name="Valdes V."/>
            <person name="Carrero J.C."/>
            <person name="Larralde C."/>
            <person name="Morales-Montor J."/>
            <person name="Limon-Lason J."/>
            <person name="Soberon X."/>
            <person name="Laclette J.P."/>
        </authorList>
    </citation>
    <scope>NUCLEOTIDE SEQUENCE [LARGE SCALE GENOMIC DNA]</scope>
</reference>
<dbReference type="PANTHER" id="PTHR12665">
    <property type="entry name" value="ORMDL PROTEINS"/>
    <property type="match status" value="1"/>
</dbReference>
<evidence type="ECO:0000313" key="8">
    <source>
        <dbReference type="Proteomes" id="UP000017246"/>
    </source>
</evidence>
<evidence type="ECO:0000256" key="4">
    <source>
        <dbReference type="ARBA" id="ARBA00022989"/>
    </source>
</evidence>
<dbReference type="InterPro" id="IPR032675">
    <property type="entry name" value="LRR_dom_sf"/>
</dbReference>
<keyword evidence="8" id="KW-1185">Reference proteome</keyword>
<feature type="transmembrane region" description="Helical" evidence="6">
    <location>
        <begin position="605"/>
        <end position="623"/>
    </location>
</feature>
<accession>A0A087W2U1</accession>
<evidence type="ECO:0000313" key="7">
    <source>
        <dbReference type="EMBL" id="CDI98764.1"/>
    </source>
</evidence>
<gene>
    <name evidence="7" type="ORF">EmuJ_000263500</name>
</gene>
<keyword evidence="4 6" id="KW-1133">Transmembrane helix</keyword>
<evidence type="ECO:0000256" key="6">
    <source>
        <dbReference type="SAM" id="Phobius"/>
    </source>
</evidence>
<evidence type="ECO:0000256" key="2">
    <source>
        <dbReference type="ARBA" id="ARBA00007649"/>
    </source>
</evidence>
<dbReference type="STRING" id="6211.A0A087W2U1"/>
<keyword evidence="3 6" id="KW-0812">Transmembrane</keyword>
<keyword evidence="5 6" id="KW-0472">Membrane</keyword>
<dbReference type="OrthoDB" id="5855206at2759"/>
<dbReference type="Proteomes" id="UP000017246">
    <property type="component" value="Unassembled WGS sequence"/>
</dbReference>
<sequence>MTTLIEALQRKFKALVSDEITPECKLKLTSRAGGAPSICTREIALDHLEITSIGDPKEMIHIFDNVRELDISTNRIRFCYNPLQFSTLFCETGEIDEVTVRKAESPTPSSSFPSDIAISSQHNNFDNVGINLLDEISFCEEERNDLVAHDKQILEAPDLSTSCLSYHLNTLLLNSTRVPWKRVLLLLNYLPNLTTLHAALNDYSCCCAHDTQSKSLACFPQLLHLYFSENRLDSWSDVCCLGGHFPRLQHLVLLRNPLQVVPPLLEGKEETPFACLEDLNLMETRLDAWGSVDALTQWFPALKSLRLGKDIPLLQSCDAQIFRYDVIARIPTLTSYNITPITEDERERAERDFVRRFGQMDEAQRPKRFWELESLHGYVAPLVSVNLSPKRKVRLRIRLDDQEKWHSCCLRQSIARLRHEVCSLFGLSAQEARATRLVYFDAAIVAAQGPEEMRHLARLLYTYHPNEGDTLLITRLKGGFPETMQVGTATSTANPTSEYLNSTGTWITYLLLIAGCHLILLCIPFLSVASVWTLTCTLHNVLTYLLLHWEKGSPYETLDQGEARILTQWEQFDDGEQYSPTKKFLLVVPIIIFILASFYTQYDPFHFVINASTLILLSILPKLPHFYRVRVFGINQCKVVSSPPSSPTSFSPLFSHTSIYPISIIRFSLFDQHHLQHSNQRHSLSSTLPLFCLTERAVLSILPPYKTCEFLFFNWIFHLSFLF</sequence>
<protein>
    <submittedName>
        <fullName evidence="7">Ormdl protein</fullName>
    </submittedName>
</protein>
<dbReference type="Gene3D" id="3.80.10.10">
    <property type="entry name" value="Ribonuclease Inhibitor"/>
    <property type="match status" value="2"/>
</dbReference>
<dbReference type="SUPFAM" id="SSF52047">
    <property type="entry name" value="RNI-like"/>
    <property type="match status" value="1"/>
</dbReference>
<evidence type="ECO:0000256" key="3">
    <source>
        <dbReference type="ARBA" id="ARBA00022692"/>
    </source>
</evidence>